<dbReference type="GO" id="GO:0003677">
    <property type="term" value="F:DNA binding"/>
    <property type="evidence" value="ECO:0007669"/>
    <property type="project" value="InterPro"/>
</dbReference>
<dbReference type="EMBL" id="FNUC01000003">
    <property type="protein sequence ID" value="SEE59020.1"/>
    <property type="molecule type" value="Genomic_DNA"/>
</dbReference>
<proteinExistence type="inferred from homology"/>
<dbReference type="Gene3D" id="1.10.260.40">
    <property type="entry name" value="lambda repressor-like DNA-binding domains"/>
    <property type="match status" value="1"/>
</dbReference>
<comment type="similarity">
    <text evidence="1">Belongs to the short-chain fatty acyl-CoA assimilation regulator (ScfR) family.</text>
</comment>
<reference evidence="4" key="1">
    <citation type="submission" date="2016-10" db="EMBL/GenBank/DDBJ databases">
        <authorList>
            <person name="Varghese N."/>
            <person name="Submissions S."/>
        </authorList>
    </citation>
    <scope>NUCLEOTIDE SEQUENCE [LARGE SCALE GENOMIC DNA]</scope>
    <source>
        <strain evidence="4">DSM 45237</strain>
    </source>
</reference>
<dbReference type="RefSeq" id="WP_069110802.1">
    <property type="nucleotide sequence ID" value="NZ_FNUC01000003.1"/>
</dbReference>
<dbReference type="InterPro" id="IPR001387">
    <property type="entry name" value="Cro/C1-type_HTH"/>
</dbReference>
<dbReference type="PANTHER" id="PTHR43236">
    <property type="entry name" value="ANTITOXIN HIGA1"/>
    <property type="match status" value="1"/>
</dbReference>
<dbReference type="Proteomes" id="UP000181980">
    <property type="component" value="Unassembled WGS sequence"/>
</dbReference>
<evidence type="ECO:0000259" key="2">
    <source>
        <dbReference type="PROSITE" id="PS50943"/>
    </source>
</evidence>
<evidence type="ECO:0000256" key="1">
    <source>
        <dbReference type="ARBA" id="ARBA00007227"/>
    </source>
</evidence>
<dbReference type="Gene3D" id="1.10.10.2910">
    <property type="match status" value="1"/>
</dbReference>
<dbReference type="PROSITE" id="PS50943">
    <property type="entry name" value="HTH_CROC1"/>
    <property type="match status" value="1"/>
</dbReference>
<evidence type="ECO:0000313" key="3">
    <source>
        <dbReference type="EMBL" id="SEE59020.1"/>
    </source>
</evidence>
<dbReference type="InterPro" id="IPR010982">
    <property type="entry name" value="Lambda_DNA-bd_dom_sf"/>
</dbReference>
<organism evidence="3 4">
    <name type="scientific">Jiangella alba</name>
    <dbReference type="NCBI Taxonomy" id="561176"/>
    <lineage>
        <taxon>Bacteria</taxon>
        <taxon>Bacillati</taxon>
        <taxon>Actinomycetota</taxon>
        <taxon>Actinomycetes</taxon>
        <taxon>Jiangellales</taxon>
        <taxon>Jiangellaceae</taxon>
        <taxon>Jiangella</taxon>
    </lineage>
</organism>
<dbReference type="InterPro" id="IPR052345">
    <property type="entry name" value="Rad_response_metalloprotease"/>
</dbReference>
<dbReference type="CDD" id="cd00093">
    <property type="entry name" value="HTH_XRE"/>
    <property type="match status" value="1"/>
</dbReference>
<dbReference type="Pfam" id="PF06114">
    <property type="entry name" value="Peptidase_M78"/>
    <property type="match status" value="1"/>
</dbReference>
<dbReference type="SMART" id="SM00530">
    <property type="entry name" value="HTH_XRE"/>
    <property type="match status" value="1"/>
</dbReference>
<dbReference type="AlphaFoldDB" id="A0A1H5K2Y1"/>
<keyword evidence="4" id="KW-1185">Reference proteome</keyword>
<gene>
    <name evidence="3" type="ORF">SAMN04488561_1864</name>
</gene>
<dbReference type="Pfam" id="PF13560">
    <property type="entry name" value="HTH_31"/>
    <property type="match status" value="1"/>
</dbReference>
<dbReference type="STRING" id="561176.SAMN04488561_1864"/>
<dbReference type="PANTHER" id="PTHR43236:SF1">
    <property type="entry name" value="BLL7220 PROTEIN"/>
    <property type="match status" value="1"/>
</dbReference>
<dbReference type="SUPFAM" id="SSF47413">
    <property type="entry name" value="lambda repressor-like DNA-binding domains"/>
    <property type="match status" value="1"/>
</dbReference>
<sequence>MTSEPTLRARRRRASGTVVDFDGRRLALARRLRRLLRSALADRTSVSAAAITQFERGTARPTNAVVAELALALGMPVDFFRQGRSVEPVPASAAHFRSLRATPAISREQALAFAEISLVVIDLVEQYVDLPAVPPLAEPLDAEPEPGQLARLAAETRAGLGVGPGPIPHMVRLLEAHGIVVLRLPREVDHRVDAFSTEAGHRPLVLLSPAKDDRARSRFDAAHELAHLVMHQDVDPGSKIVERQADTFASEFLAPSEQLEPDLPRKVDWDVLAQAKTTWGLSLAALVYRAHRLGLWGEHAYRRANQHLAAVGYPEPGPLGPPESPYLLGAAMELLAQAGTSAADLASAGRLPLRQIEEIVAAGSETRPRVSLPVEPR</sequence>
<accession>A0A1H5K2Y1</accession>
<evidence type="ECO:0000313" key="4">
    <source>
        <dbReference type="Proteomes" id="UP000181980"/>
    </source>
</evidence>
<protein>
    <submittedName>
        <fullName evidence="3">Zn-dependent peptidase ImmA, M78 family</fullName>
    </submittedName>
</protein>
<name>A0A1H5K2Y1_9ACTN</name>
<feature type="domain" description="HTH cro/C1-type" evidence="2">
    <location>
        <begin position="26"/>
        <end position="80"/>
    </location>
</feature>
<dbReference type="InterPro" id="IPR010359">
    <property type="entry name" value="IrrE_HExxH"/>
</dbReference>